<sequence>MSIDLDQVLYSRASWRKTLLVPGWVFQIFVLLTLMGIFAYRLAETFEHYAEHKNNGQAPLVEVVWEATNVGFNLISLVLTIMEIARYATERLTPFLMLSTHIIKLTLSFAILALDVVAHLRQMDGHYATIGLALDCGLLTSSIISFVYTLITYRRLLKYEDYHLTADTKNQFVMSGGANGYFDAGSHEMNATTRPYNPNGPYNYSYARTVESEHRRISAQSTSYPSQTKSLGKDGPATVTVTPALPSPSFTDNTPTPALSLSKSEVDRALGSEFGWDTPTPSSLGSEPVVVGRSGSVVGSGTVQHHSTPALLVPGPPELSRAHSWKTEIIEEEGDEEEEEYDGERQTQVMGVRPPDSREGDRDGLLK</sequence>
<name>A0AAN7AN57_9PEZI</name>
<dbReference type="Proteomes" id="UP001302126">
    <property type="component" value="Unassembled WGS sequence"/>
</dbReference>
<dbReference type="EMBL" id="MU864355">
    <property type="protein sequence ID" value="KAK4192247.1"/>
    <property type="molecule type" value="Genomic_DNA"/>
</dbReference>
<keyword evidence="2" id="KW-0472">Membrane</keyword>
<reference evidence="3" key="1">
    <citation type="journal article" date="2023" name="Mol. Phylogenet. Evol.">
        <title>Genome-scale phylogeny and comparative genomics of the fungal order Sordariales.</title>
        <authorList>
            <person name="Hensen N."/>
            <person name="Bonometti L."/>
            <person name="Westerberg I."/>
            <person name="Brannstrom I.O."/>
            <person name="Guillou S."/>
            <person name="Cros-Aarteil S."/>
            <person name="Calhoun S."/>
            <person name="Haridas S."/>
            <person name="Kuo A."/>
            <person name="Mondo S."/>
            <person name="Pangilinan J."/>
            <person name="Riley R."/>
            <person name="LaButti K."/>
            <person name="Andreopoulos B."/>
            <person name="Lipzen A."/>
            <person name="Chen C."/>
            <person name="Yan M."/>
            <person name="Daum C."/>
            <person name="Ng V."/>
            <person name="Clum A."/>
            <person name="Steindorff A."/>
            <person name="Ohm R.A."/>
            <person name="Martin F."/>
            <person name="Silar P."/>
            <person name="Natvig D.O."/>
            <person name="Lalanne C."/>
            <person name="Gautier V."/>
            <person name="Ament-Velasquez S.L."/>
            <person name="Kruys A."/>
            <person name="Hutchinson M.I."/>
            <person name="Powell A.J."/>
            <person name="Barry K."/>
            <person name="Miller A.N."/>
            <person name="Grigoriev I.V."/>
            <person name="Debuchy R."/>
            <person name="Gladieux P."/>
            <person name="Hiltunen Thoren M."/>
            <person name="Johannesson H."/>
        </authorList>
    </citation>
    <scope>NUCLEOTIDE SEQUENCE</scope>
    <source>
        <strain evidence="3">PSN309</strain>
    </source>
</reference>
<dbReference type="AlphaFoldDB" id="A0AAN7AN57"/>
<reference evidence="3" key="2">
    <citation type="submission" date="2023-05" db="EMBL/GenBank/DDBJ databases">
        <authorList>
            <consortium name="Lawrence Berkeley National Laboratory"/>
            <person name="Steindorff A."/>
            <person name="Hensen N."/>
            <person name="Bonometti L."/>
            <person name="Westerberg I."/>
            <person name="Brannstrom I.O."/>
            <person name="Guillou S."/>
            <person name="Cros-Aarteil S."/>
            <person name="Calhoun S."/>
            <person name="Haridas S."/>
            <person name="Kuo A."/>
            <person name="Mondo S."/>
            <person name="Pangilinan J."/>
            <person name="Riley R."/>
            <person name="Labutti K."/>
            <person name="Andreopoulos B."/>
            <person name="Lipzen A."/>
            <person name="Chen C."/>
            <person name="Yanf M."/>
            <person name="Daum C."/>
            <person name="Ng V."/>
            <person name="Clum A."/>
            <person name="Ohm R."/>
            <person name="Martin F."/>
            <person name="Silar P."/>
            <person name="Natvig D."/>
            <person name="Lalanne C."/>
            <person name="Gautier V."/>
            <person name="Ament-Velasquez S.L."/>
            <person name="Kruys A."/>
            <person name="Hutchinson M.I."/>
            <person name="Powell A.J."/>
            <person name="Barry K."/>
            <person name="Miller A.N."/>
            <person name="Grigoriev I.V."/>
            <person name="Debuchy R."/>
            <person name="Gladieux P."/>
            <person name="Thoren M.H."/>
            <person name="Johannesson H."/>
        </authorList>
    </citation>
    <scope>NUCLEOTIDE SEQUENCE</scope>
    <source>
        <strain evidence="3">PSN309</strain>
    </source>
</reference>
<feature type="compositionally biased region" description="Polar residues" evidence="1">
    <location>
        <begin position="218"/>
        <end position="230"/>
    </location>
</feature>
<feature type="transmembrane region" description="Helical" evidence="2">
    <location>
        <begin position="94"/>
        <end position="114"/>
    </location>
</feature>
<feature type="compositionally biased region" description="Acidic residues" evidence="1">
    <location>
        <begin position="330"/>
        <end position="342"/>
    </location>
</feature>
<evidence type="ECO:0000256" key="2">
    <source>
        <dbReference type="SAM" id="Phobius"/>
    </source>
</evidence>
<feature type="compositionally biased region" description="Basic and acidic residues" evidence="1">
    <location>
        <begin position="355"/>
        <end position="367"/>
    </location>
</feature>
<feature type="compositionally biased region" description="Polar residues" evidence="1">
    <location>
        <begin position="248"/>
        <end position="259"/>
    </location>
</feature>
<feature type="transmembrane region" description="Helical" evidence="2">
    <location>
        <begin position="126"/>
        <end position="151"/>
    </location>
</feature>
<evidence type="ECO:0008006" key="5">
    <source>
        <dbReference type="Google" id="ProtNLM"/>
    </source>
</evidence>
<feature type="transmembrane region" description="Helical" evidence="2">
    <location>
        <begin position="21"/>
        <end position="43"/>
    </location>
</feature>
<proteinExistence type="predicted"/>
<protein>
    <recommendedName>
        <fullName evidence="5">Transmembrane protein</fullName>
    </recommendedName>
</protein>
<keyword evidence="2" id="KW-0812">Transmembrane</keyword>
<feature type="transmembrane region" description="Helical" evidence="2">
    <location>
        <begin position="63"/>
        <end position="82"/>
    </location>
</feature>
<keyword evidence="4" id="KW-1185">Reference proteome</keyword>
<evidence type="ECO:0000313" key="4">
    <source>
        <dbReference type="Proteomes" id="UP001302126"/>
    </source>
</evidence>
<evidence type="ECO:0000313" key="3">
    <source>
        <dbReference type="EMBL" id="KAK4192247.1"/>
    </source>
</evidence>
<gene>
    <name evidence="3" type="ORF">QBC35DRAFT_244588</name>
</gene>
<keyword evidence="2" id="KW-1133">Transmembrane helix</keyword>
<evidence type="ECO:0000256" key="1">
    <source>
        <dbReference type="SAM" id="MobiDB-lite"/>
    </source>
</evidence>
<comment type="caution">
    <text evidence="3">The sequence shown here is derived from an EMBL/GenBank/DDBJ whole genome shotgun (WGS) entry which is preliminary data.</text>
</comment>
<accession>A0AAN7AN57</accession>
<feature type="region of interest" description="Disordered" evidence="1">
    <location>
        <begin position="218"/>
        <end position="259"/>
    </location>
</feature>
<feature type="region of interest" description="Disordered" evidence="1">
    <location>
        <begin position="328"/>
        <end position="367"/>
    </location>
</feature>
<organism evidence="3 4">
    <name type="scientific">Podospora australis</name>
    <dbReference type="NCBI Taxonomy" id="1536484"/>
    <lineage>
        <taxon>Eukaryota</taxon>
        <taxon>Fungi</taxon>
        <taxon>Dikarya</taxon>
        <taxon>Ascomycota</taxon>
        <taxon>Pezizomycotina</taxon>
        <taxon>Sordariomycetes</taxon>
        <taxon>Sordariomycetidae</taxon>
        <taxon>Sordariales</taxon>
        <taxon>Podosporaceae</taxon>
        <taxon>Podospora</taxon>
    </lineage>
</organism>